<dbReference type="InterPro" id="IPR029675">
    <property type="entry name" value="PGAP4"/>
</dbReference>
<feature type="transmembrane region" description="Helical" evidence="1">
    <location>
        <begin position="266"/>
        <end position="285"/>
    </location>
</feature>
<accession>A0ABR0STX7</accession>
<organism evidence="2 3">
    <name type="scientific">Cladobotryum mycophilum</name>
    <dbReference type="NCBI Taxonomy" id="491253"/>
    <lineage>
        <taxon>Eukaryota</taxon>
        <taxon>Fungi</taxon>
        <taxon>Dikarya</taxon>
        <taxon>Ascomycota</taxon>
        <taxon>Pezizomycotina</taxon>
        <taxon>Sordariomycetes</taxon>
        <taxon>Hypocreomycetidae</taxon>
        <taxon>Hypocreales</taxon>
        <taxon>Hypocreaceae</taxon>
        <taxon>Cladobotryum</taxon>
    </lineage>
</organism>
<feature type="transmembrane region" description="Helical" evidence="1">
    <location>
        <begin position="15"/>
        <end position="34"/>
    </location>
</feature>
<reference evidence="2 3" key="1">
    <citation type="submission" date="2024-01" db="EMBL/GenBank/DDBJ databases">
        <title>Complete genome of Cladobotryum mycophilum ATHUM6906.</title>
        <authorList>
            <person name="Christinaki A.C."/>
            <person name="Myridakis A.I."/>
            <person name="Kouvelis V.N."/>
        </authorList>
    </citation>
    <scope>NUCLEOTIDE SEQUENCE [LARGE SCALE GENOMIC DNA]</scope>
    <source>
        <strain evidence="2 3">ATHUM6906</strain>
    </source>
</reference>
<keyword evidence="1" id="KW-1133">Transmembrane helix</keyword>
<dbReference type="EMBL" id="JAVFKD010000004">
    <property type="protein sequence ID" value="KAK5995387.1"/>
    <property type="molecule type" value="Genomic_DNA"/>
</dbReference>
<dbReference type="CDD" id="cd22189">
    <property type="entry name" value="PGAP4-like_fungal"/>
    <property type="match status" value="1"/>
</dbReference>
<evidence type="ECO:0000313" key="2">
    <source>
        <dbReference type="EMBL" id="KAK5995387.1"/>
    </source>
</evidence>
<keyword evidence="1" id="KW-0812">Transmembrane</keyword>
<dbReference type="Proteomes" id="UP001338125">
    <property type="component" value="Unassembled WGS sequence"/>
</dbReference>
<dbReference type="PANTHER" id="PTHR31410:SF1">
    <property type="entry name" value="POST-GPI ATTACHMENT TO PROTEINS FACTOR 4"/>
    <property type="match status" value="1"/>
</dbReference>
<protein>
    <submittedName>
        <fullName evidence="2">Uncharacterized protein</fullName>
    </submittedName>
</protein>
<name>A0ABR0STX7_9HYPO</name>
<gene>
    <name evidence="2" type="ORF">PT974_03791</name>
</gene>
<dbReference type="PANTHER" id="PTHR31410">
    <property type="entry name" value="TRANSMEMBRANE PROTEIN 246"/>
    <property type="match status" value="1"/>
</dbReference>
<comment type="caution">
    <text evidence="2">The sequence shown here is derived from an EMBL/GenBank/DDBJ whole genome shotgun (WGS) entry which is preliminary data.</text>
</comment>
<keyword evidence="1" id="KW-0472">Membrane</keyword>
<feature type="transmembrane region" description="Helical" evidence="1">
    <location>
        <begin position="305"/>
        <end position="325"/>
    </location>
</feature>
<proteinExistence type="predicted"/>
<evidence type="ECO:0000256" key="1">
    <source>
        <dbReference type="SAM" id="Phobius"/>
    </source>
</evidence>
<keyword evidence="3" id="KW-1185">Reference proteome</keyword>
<evidence type="ECO:0000313" key="3">
    <source>
        <dbReference type="Proteomes" id="UP001338125"/>
    </source>
</evidence>
<sequence>MQTPRPSIPRFVSDLRFINLIFGLVWLLSLRYLLTKSYYDPSSFFFRRDDAYEPIYSAVREQEADNFISSIQSSDSDQGQGLRKIHGSAGEKAPFCLGIPSLQREQSQFLPRTLASLVDFLDPDERELLHIVVLLSDDNAATNSAFGQKWLHTIADTVLVHEDTADLPVVKSHYHKIPRLPPKTDRSEHMRQDFAKLLETCRQLNTEYFILVEDDVIASRDWFRRLRRVLPEVNSQAYSKSKDWLYLRLFYSETYMGWNSEEWPIYIKYIALVYVATIAVLFGLRQLYHLVPVFSKERLYKTSRLLPANILIIWLPMFIGLYFMAGRLTVQPLTPGVHEMPQYGCCSQGLVLPRRHMQMIEATLISNPYDLPGDSSIETLAEEKDLAKWAIVPSVLQHTGIRGSSAKGAARKWTWNFNFERVYTR</sequence>